<feature type="binding site" evidence="10">
    <location>
        <position position="253"/>
    </location>
    <ligand>
        <name>K(+)</name>
        <dbReference type="ChEBI" id="CHEBI:29103"/>
    </ligand>
</feature>
<evidence type="ECO:0000313" key="13">
    <source>
        <dbReference type="EMBL" id="MBT0665062.1"/>
    </source>
</evidence>
<dbReference type="GO" id="GO:0002098">
    <property type="term" value="P:tRNA wobble uridine modification"/>
    <property type="evidence" value="ECO:0007669"/>
    <property type="project" value="TreeGrafter"/>
</dbReference>
<evidence type="ECO:0000256" key="4">
    <source>
        <dbReference type="ARBA" id="ARBA00022723"/>
    </source>
</evidence>
<evidence type="ECO:0000256" key="1">
    <source>
        <dbReference type="ARBA" id="ARBA00011043"/>
    </source>
</evidence>
<comment type="subunit">
    <text evidence="10">Homodimer. Heterotetramer of two MnmE and two MnmG subunits.</text>
</comment>
<reference evidence="13 14" key="1">
    <citation type="submission" date="2021-05" db="EMBL/GenBank/DDBJ databases">
        <title>The draft genome of Geobacter pelophilus DSM 12255.</title>
        <authorList>
            <person name="Xu Z."/>
            <person name="Masuda Y."/>
            <person name="Itoh H."/>
            <person name="Senoo K."/>
        </authorList>
    </citation>
    <scope>NUCLEOTIDE SEQUENCE [LARGE SCALE GENOMIC DNA]</scope>
    <source>
        <strain evidence="13 14">DSM 12255</strain>
    </source>
</reference>
<feature type="binding site" evidence="10">
    <location>
        <begin position="248"/>
        <end position="254"/>
    </location>
    <ligand>
        <name>GTP</name>
        <dbReference type="ChEBI" id="CHEBI:37565"/>
    </ligand>
</feature>
<dbReference type="InterPro" id="IPR027266">
    <property type="entry name" value="TrmE/GcvT-like"/>
</dbReference>
<feature type="binding site" evidence="10">
    <location>
        <begin position="229"/>
        <end position="234"/>
    </location>
    <ligand>
        <name>GTP</name>
        <dbReference type="ChEBI" id="CHEBI:37565"/>
    </ligand>
</feature>
<feature type="binding site" evidence="10">
    <location>
        <position position="248"/>
    </location>
    <ligand>
        <name>K(+)</name>
        <dbReference type="ChEBI" id="CHEBI:29103"/>
    </ligand>
</feature>
<dbReference type="Pfam" id="PF12631">
    <property type="entry name" value="MnmE_helical"/>
    <property type="match status" value="1"/>
</dbReference>
<dbReference type="NCBIfam" id="TIGR00231">
    <property type="entry name" value="small_GTP"/>
    <property type="match status" value="1"/>
</dbReference>
<dbReference type="GO" id="GO:0003924">
    <property type="term" value="F:GTPase activity"/>
    <property type="evidence" value="ECO:0007669"/>
    <property type="project" value="UniProtKB-UniRule"/>
</dbReference>
<keyword evidence="4 10" id="KW-0479">Metal-binding</keyword>
<dbReference type="InterPro" id="IPR031168">
    <property type="entry name" value="G_TrmE"/>
</dbReference>
<comment type="cofactor">
    <cofactor evidence="10">
        <name>K(+)</name>
        <dbReference type="ChEBI" id="CHEBI:29103"/>
    </cofactor>
    <text evidence="10">Binds 1 potassium ion per subunit.</text>
</comment>
<keyword evidence="9 10" id="KW-0342">GTP-binding</keyword>
<dbReference type="CDD" id="cd04164">
    <property type="entry name" value="trmE"/>
    <property type="match status" value="1"/>
</dbReference>
<dbReference type="SUPFAM" id="SSF116878">
    <property type="entry name" value="TrmE connector domain"/>
    <property type="match status" value="1"/>
</dbReference>
<comment type="caution">
    <text evidence="10">Lacks conserved residue(s) required for the propagation of feature annotation.</text>
</comment>
<comment type="function">
    <text evidence="10">Exhibits a very high intrinsic GTPase hydrolysis rate. Involved in the addition of a carboxymethylaminomethyl (cmnm) group at the wobble position (U34) of certain tRNAs, forming tRNA-cmnm(5)s(2)U34.</text>
</comment>
<keyword evidence="8 10" id="KW-0630">Potassium</keyword>
<dbReference type="InterPro" id="IPR018948">
    <property type="entry name" value="GTP-bd_TrmE_N"/>
</dbReference>
<evidence type="ECO:0000256" key="7">
    <source>
        <dbReference type="ARBA" id="ARBA00022842"/>
    </source>
</evidence>
<comment type="caution">
    <text evidence="13">The sequence shown here is derived from an EMBL/GenBank/DDBJ whole genome shotgun (WGS) entry which is preliminary data.</text>
</comment>
<dbReference type="GO" id="GO:0042802">
    <property type="term" value="F:identical protein binding"/>
    <property type="evidence" value="ECO:0007669"/>
    <property type="project" value="UniProtKB-ARBA"/>
</dbReference>
<dbReference type="InterPro" id="IPR025867">
    <property type="entry name" value="MnmE_helical"/>
</dbReference>
<dbReference type="Gene3D" id="3.30.1360.120">
    <property type="entry name" value="Probable tRNA modification gtpase trme, domain 1"/>
    <property type="match status" value="1"/>
</dbReference>
<evidence type="ECO:0000256" key="2">
    <source>
        <dbReference type="ARBA" id="ARBA00022490"/>
    </source>
</evidence>
<evidence type="ECO:0000313" key="14">
    <source>
        <dbReference type="Proteomes" id="UP000811899"/>
    </source>
</evidence>
<dbReference type="GO" id="GO:0005525">
    <property type="term" value="F:GTP binding"/>
    <property type="evidence" value="ECO:0007669"/>
    <property type="project" value="UniProtKB-UniRule"/>
</dbReference>
<dbReference type="GO" id="GO:0046872">
    <property type="term" value="F:metal ion binding"/>
    <property type="evidence" value="ECO:0007669"/>
    <property type="project" value="UniProtKB-KW"/>
</dbReference>
<feature type="binding site" evidence="10">
    <location>
        <position position="455"/>
    </location>
    <ligand>
        <name>(6S)-5-formyl-5,6,7,8-tetrahydrofolate</name>
        <dbReference type="ChEBI" id="CHEBI:57457"/>
    </ligand>
</feature>
<dbReference type="FunFam" id="3.30.1360.120:FF:000003">
    <property type="entry name" value="tRNA modification GTPase MnmE"/>
    <property type="match status" value="1"/>
</dbReference>
<dbReference type="Pfam" id="PF01926">
    <property type="entry name" value="MMR_HSR1"/>
    <property type="match status" value="1"/>
</dbReference>
<sequence length="455" mass="49404">MYVRDTIAAISTPVGEGGIGIVRISGDDAVRIGSVIFKPKKNGGFPSHRFCYGAVTNLDGGLVDEGFAVLMKAPRSYTKEDVFEIHCHGGILVTKKVLELTLASGARLAAPGEFTKRAFLNGRIDLLQAEAVMDVIRSKTDSALSLAEHQREGLLSNRLFEVRDSIKHVLAMVEAYIDFPEEDIDLPVMDEITSSVGSAKDRLSALLATFREGKVIRDGVSVAIAGKPNVGKSSLLNALLQEDRAIVTEIPGTTRDVIEEVINIQGLPVRLLDTAGIRETTDFVEQLGIDLAMDRISRADLVLFMLDSSRPIDLDDLRIHQALSSRKLLLVRNKSDLPDALDLPELFHQYPSVIISTISGEGLEQLRTSIHDCFISGKVVDSREFVAISQERHFVALSKSLAALINAGVVLGSSVQLEMLSVDLREALAAIGEVTGETTADDVLDLIFSRFCIGK</sequence>
<name>A0AAW4LB11_9BACT</name>
<dbReference type="RefSeq" id="WP_214171823.1">
    <property type="nucleotide sequence ID" value="NZ_JAHCVJ010000004.1"/>
</dbReference>
<dbReference type="PANTHER" id="PTHR42714:SF2">
    <property type="entry name" value="TRNA MODIFICATION GTPASE GTPBP3, MITOCHONDRIAL"/>
    <property type="match status" value="1"/>
</dbReference>
<feature type="binding site" evidence="10">
    <location>
        <position position="254"/>
    </location>
    <ligand>
        <name>Mg(2+)</name>
        <dbReference type="ChEBI" id="CHEBI:18420"/>
    </ligand>
</feature>
<feature type="binding site" evidence="10">
    <location>
        <position position="84"/>
    </location>
    <ligand>
        <name>(6S)-5-formyl-5,6,7,8-tetrahydrofolate</name>
        <dbReference type="ChEBI" id="CHEBI:57457"/>
    </ligand>
</feature>
<dbReference type="InterPro" id="IPR027417">
    <property type="entry name" value="P-loop_NTPase"/>
</dbReference>
<dbReference type="EC" id="3.6.-.-" evidence="10"/>
<dbReference type="HAMAP" id="MF_00379">
    <property type="entry name" value="GTPase_MnmE"/>
    <property type="match status" value="1"/>
</dbReference>
<dbReference type="AlphaFoldDB" id="A0AAW4LB11"/>
<evidence type="ECO:0000256" key="11">
    <source>
        <dbReference type="RuleBase" id="RU003313"/>
    </source>
</evidence>
<dbReference type="PROSITE" id="PS51709">
    <property type="entry name" value="G_TRME"/>
    <property type="match status" value="1"/>
</dbReference>
<feature type="binding site" evidence="10">
    <location>
        <position position="229"/>
    </location>
    <ligand>
        <name>K(+)</name>
        <dbReference type="ChEBI" id="CHEBI:29103"/>
    </ligand>
</feature>
<dbReference type="FunFam" id="3.40.50.300:FF:000494">
    <property type="entry name" value="tRNA modification GTPase MnmE"/>
    <property type="match status" value="1"/>
</dbReference>
<dbReference type="NCBIfam" id="NF003661">
    <property type="entry name" value="PRK05291.1-3"/>
    <property type="match status" value="1"/>
</dbReference>
<keyword evidence="14" id="KW-1185">Reference proteome</keyword>
<proteinExistence type="inferred from homology"/>
<evidence type="ECO:0000256" key="10">
    <source>
        <dbReference type="HAMAP-Rule" id="MF_00379"/>
    </source>
</evidence>
<keyword evidence="3 10" id="KW-0819">tRNA processing</keyword>
<organism evidence="13 14">
    <name type="scientific">Geoanaerobacter pelophilus</name>
    <dbReference type="NCBI Taxonomy" id="60036"/>
    <lineage>
        <taxon>Bacteria</taxon>
        <taxon>Pseudomonadati</taxon>
        <taxon>Thermodesulfobacteriota</taxon>
        <taxon>Desulfuromonadia</taxon>
        <taxon>Geobacterales</taxon>
        <taxon>Geobacteraceae</taxon>
        <taxon>Geoanaerobacter</taxon>
    </lineage>
</organism>
<evidence type="ECO:0000259" key="12">
    <source>
        <dbReference type="PROSITE" id="PS51709"/>
    </source>
</evidence>
<keyword evidence="7 10" id="KW-0460">Magnesium</keyword>
<dbReference type="SUPFAM" id="SSF52540">
    <property type="entry name" value="P-loop containing nucleoside triphosphate hydrolases"/>
    <property type="match status" value="1"/>
</dbReference>
<dbReference type="Pfam" id="PF10396">
    <property type="entry name" value="TrmE_N"/>
    <property type="match status" value="1"/>
</dbReference>
<gene>
    <name evidence="10 13" type="primary">mnmE</name>
    <name evidence="10" type="synonym">trmE</name>
    <name evidence="13" type="ORF">KI809_12215</name>
</gene>
<dbReference type="InterPro" id="IPR004520">
    <property type="entry name" value="GTPase_MnmE"/>
</dbReference>
<feature type="binding site" evidence="10">
    <location>
        <position position="23"/>
    </location>
    <ligand>
        <name>(6S)-5-formyl-5,6,7,8-tetrahydrofolate</name>
        <dbReference type="ChEBI" id="CHEBI:57457"/>
    </ligand>
</feature>
<protein>
    <recommendedName>
        <fullName evidence="10">tRNA modification GTPase MnmE</fullName>
        <ecNumber evidence="10">3.6.-.-</ecNumber>
    </recommendedName>
</protein>
<evidence type="ECO:0000256" key="5">
    <source>
        <dbReference type="ARBA" id="ARBA00022741"/>
    </source>
</evidence>
<comment type="similarity">
    <text evidence="1 10 11">Belongs to the TRAFAC class TrmE-Era-EngA-EngB-Septin-like GTPase superfamily. TrmE GTPase family.</text>
</comment>
<feature type="binding site" evidence="10">
    <location>
        <begin position="273"/>
        <end position="276"/>
    </location>
    <ligand>
        <name>GTP</name>
        <dbReference type="ChEBI" id="CHEBI:37565"/>
    </ligand>
</feature>
<dbReference type="GO" id="GO:0030488">
    <property type="term" value="P:tRNA methylation"/>
    <property type="evidence" value="ECO:0007669"/>
    <property type="project" value="TreeGrafter"/>
</dbReference>
<accession>A0AAW4LB11</accession>
<keyword evidence="6 10" id="KW-0378">Hydrolase</keyword>
<comment type="subcellular location">
    <subcellularLocation>
        <location evidence="10">Cytoplasm</location>
    </subcellularLocation>
</comment>
<evidence type="ECO:0000256" key="8">
    <source>
        <dbReference type="ARBA" id="ARBA00022958"/>
    </source>
</evidence>
<feature type="domain" description="TrmE-type G" evidence="12">
    <location>
        <begin position="219"/>
        <end position="375"/>
    </location>
</feature>
<dbReference type="GO" id="GO:0005829">
    <property type="term" value="C:cytosol"/>
    <property type="evidence" value="ECO:0007669"/>
    <property type="project" value="TreeGrafter"/>
</dbReference>
<dbReference type="InterPro" id="IPR027368">
    <property type="entry name" value="MnmE_dom2"/>
</dbReference>
<evidence type="ECO:0000256" key="6">
    <source>
        <dbReference type="ARBA" id="ARBA00022801"/>
    </source>
</evidence>
<dbReference type="CDD" id="cd14858">
    <property type="entry name" value="TrmE_N"/>
    <property type="match status" value="1"/>
</dbReference>
<dbReference type="NCBIfam" id="TIGR00450">
    <property type="entry name" value="mnmE_trmE_thdF"/>
    <property type="match status" value="1"/>
</dbReference>
<dbReference type="Gene3D" id="3.40.50.300">
    <property type="entry name" value="P-loop containing nucleotide triphosphate hydrolases"/>
    <property type="match status" value="1"/>
</dbReference>
<dbReference type="Proteomes" id="UP000811899">
    <property type="component" value="Unassembled WGS sequence"/>
</dbReference>
<keyword evidence="2 10" id="KW-0963">Cytoplasm</keyword>
<dbReference type="Gene3D" id="1.20.120.430">
    <property type="entry name" value="tRNA modification GTPase MnmE domain 2"/>
    <property type="match status" value="1"/>
</dbReference>
<feature type="binding site" evidence="10">
    <location>
        <position position="250"/>
    </location>
    <ligand>
        <name>K(+)</name>
        <dbReference type="ChEBI" id="CHEBI:29103"/>
    </ligand>
</feature>
<dbReference type="InterPro" id="IPR006073">
    <property type="entry name" value="GTP-bd"/>
</dbReference>
<dbReference type="PANTHER" id="PTHR42714">
    <property type="entry name" value="TRNA MODIFICATION GTPASE GTPBP3"/>
    <property type="match status" value="1"/>
</dbReference>
<dbReference type="InterPro" id="IPR005225">
    <property type="entry name" value="Small_GTP-bd"/>
</dbReference>
<feature type="binding site" evidence="10">
    <location>
        <position position="123"/>
    </location>
    <ligand>
        <name>(6S)-5-formyl-5,6,7,8-tetrahydrofolate</name>
        <dbReference type="ChEBI" id="CHEBI:57457"/>
    </ligand>
</feature>
<evidence type="ECO:0000256" key="3">
    <source>
        <dbReference type="ARBA" id="ARBA00022694"/>
    </source>
</evidence>
<keyword evidence="5 10" id="KW-0547">Nucleotide-binding</keyword>
<dbReference type="EMBL" id="JAHCVJ010000004">
    <property type="protein sequence ID" value="MBT0665062.1"/>
    <property type="molecule type" value="Genomic_DNA"/>
</dbReference>
<feature type="binding site" evidence="10">
    <location>
        <position position="233"/>
    </location>
    <ligand>
        <name>Mg(2+)</name>
        <dbReference type="ChEBI" id="CHEBI:18420"/>
    </ligand>
</feature>
<evidence type="ECO:0000256" key="9">
    <source>
        <dbReference type="ARBA" id="ARBA00023134"/>
    </source>
</evidence>